<keyword evidence="2 4" id="KW-0732">Signal</keyword>
<evidence type="ECO:0000256" key="2">
    <source>
        <dbReference type="ARBA" id="ARBA00022729"/>
    </source>
</evidence>
<dbReference type="InterPro" id="IPR028081">
    <property type="entry name" value="Leu-bd"/>
</dbReference>
<evidence type="ECO:0000256" key="1">
    <source>
        <dbReference type="ARBA" id="ARBA00010062"/>
    </source>
</evidence>
<feature type="chain" id="PRO_5035453579" evidence="4">
    <location>
        <begin position="21"/>
        <end position="397"/>
    </location>
</feature>
<evidence type="ECO:0000256" key="4">
    <source>
        <dbReference type="SAM" id="SignalP"/>
    </source>
</evidence>
<name>A0A8K0VC10_9RHOB</name>
<organism evidence="6 7">
    <name type="scientific">Szabonella alba</name>
    <dbReference type="NCBI Taxonomy" id="2804194"/>
    <lineage>
        <taxon>Bacteria</taxon>
        <taxon>Pseudomonadati</taxon>
        <taxon>Pseudomonadota</taxon>
        <taxon>Alphaproteobacteria</taxon>
        <taxon>Rhodobacterales</taxon>
        <taxon>Paracoccaceae</taxon>
        <taxon>Szabonella</taxon>
    </lineage>
</organism>
<dbReference type="Pfam" id="PF13458">
    <property type="entry name" value="Peripla_BP_6"/>
    <property type="match status" value="1"/>
</dbReference>
<dbReference type="AlphaFoldDB" id="A0A8K0VC10"/>
<dbReference type="InterPro" id="IPR028082">
    <property type="entry name" value="Peripla_BP_I"/>
</dbReference>
<comment type="caution">
    <text evidence="6">The sequence shown here is derived from an EMBL/GenBank/DDBJ whole genome shotgun (WGS) entry which is preliminary data.</text>
</comment>
<feature type="domain" description="Leucine-binding protein" evidence="5">
    <location>
        <begin position="24"/>
        <end position="360"/>
    </location>
</feature>
<sequence>MLKTIATLLTGLALAVPANAQQSFKVGVLTDMSGPVSTYSGAGSVAAAELAIEDFGPTVLGRRIELVVADHQMKADVAAGIARQWYENDGVEVILDVAVSSAALAVMEISAVVKKPVLLSTAASSTINGSACTPYAAQWSFDTYALSRGVVAAMAAEGAKSWFFITSDYAFGQDLEADMRNFIAETGGEVVGRALHPVNTQDFASYLLQAQGSGADVVVLANSGGDLVNSLKQANEFGISAGGQKLAVPLISVPQLKALGAGAIQGVVASNGFVWNHDDATQAWSERFHAKVGTMPADTQAANYSALLHYLRAVEASGTTDADTVMAHLRAHPIEDAVVRGGVLRANGSLEHELYLVEANPADQMTGEWDLVTVLRAVPGADAFRPLAQSACPLVAN</sequence>
<keyword evidence="7" id="KW-1185">Reference proteome</keyword>
<evidence type="ECO:0000313" key="6">
    <source>
        <dbReference type="EMBL" id="MBL4919133.1"/>
    </source>
</evidence>
<dbReference type="SUPFAM" id="SSF53822">
    <property type="entry name" value="Periplasmic binding protein-like I"/>
    <property type="match status" value="1"/>
</dbReference>
<dbReference type="GO" id="GO:0006865">
    <property type="term" value="P:amino acid transport"/>
    <property type="evidence" value="ECO:0007669"/>
    <property type="project" value="UniProtKB-KW"/>
</dbReference>
<dbReference type="Gene3D" id="3.40.50.2300">
    <property type="match status" value="2"/>
</dbReference>
<evidence type="ECO:0000256" key="3">
    <source>
        <dbReference type="ARBA" id="ARBA00022970"/>
    </source>
</evidence>
<reference evidence="6" key="1">
    <citation type="submission" date="2021-01" db="EMBL/GenBank/DDBJ databases">
        <title>Tabrizicola alba sp. nov. a motile alkaliphilic bacterium isolated from a soda lake.</title>
        <authorList>
            <person name="Szuroczki S."/>
            <person name="Abbaszade G."/>
            <person name="Schumann P."/>
            <person name="Toth E."/>
        </authorList>
    </citation>
    <scope>NUCLEOTIDE SEQUENCE</scope>
    <source>
        <strain evidence="6">DMG-N-6</strain>
    </source>
</reference>
<dbReference type="EMBL" id="JAESVN010000013">
    <property type="protein sequence ID" value="MBL4919133.1"/>
    <property type="molecule type" value="Genomic_DNA"/>
</dbReference>
<keyword evidence="3" id="KW-0813">Transport</keyword>
<evidence type="ECO:0000313" key="7">
    <source>
        <dbReference type="Proteomes" id="UP000648908"/>
    </source>
</evidence>
<evidence type="ECO:0000259" key="5">
    <source>
        <dbReference type="Pfam" id="PF13458"/>
    </source>
</evidence>
<dbReference type="PANTHER" id="PTHR30483">
    <property type="entry name" value="LEUCINE-SPECIFIC-BINDING PROTEIN"/>
    <property type="match status" value="1"/>
</dbReference>
<comment type="similarity">
    <text evidence="1">Belongs to the leucine-binding protein family.</text>
</comment>
<proteinExistence type="inferred from homology"/>
<keyword evidence="3" id="KW-0029">Amino-acid transport</keyword>
<gene>
    <name evidence="6" type="ORF">JL811_18070</name>
</gene>
<dbReference type="CDD" id="cd06327">
    <property type="entry name" value="PBP1_SBP-like"/>
    <property type="match status" value="1"/>
</dbReference>
<protein>
    <submittedName>
        <fullName evidence="6">ABC transporter substrate-binding protein</fullName>
    </submittedName>
</protein>
<dbReference type="InterPro" id="IPR051010">
    <property type="entry name" value="BCAA_transport"/>
</dbReference>
<dbReference type="RefSeq" id="WP_202690113.1">
    <property type="nucleotide sequence ID" value="NZ_JAESVN010000013.1"/>
</dbReference>
<accession>A0A8K0VC10</accession>
<dbReference type="Proteomes" id="UP000648908">
    <property type="component" value="Unassembled WGS sequence"/>
</dbReference>
<dbReference type="PANTHER" id="PTHR30483:SF6">
    <property type="entry name" value="PERIPLASMIC BINDING PROTEIN OF ABC TRANSPORTER FOR NATURAL AMINO ACIDS"/>
    <property type="match status" value="1"/>
</dbReference>
<feature type="signal peptide" evidence="4">
    <location>
        <begin position="1"/>
        <end position="20"/>
    </location>
</feature>